<gene>
    <name evidence="1" type="ORF">O6P43_026155</name>
</gene>
<evidence type="ECO:0000313" key="2">
    <source>
        <dbReference type="Proteomes" id="UP001163823"/>
    </source>
</evidence>
<dbReference type="AlphaFoldDB" id="A0AAD7LB48"/>
<proteinExistence type="predicted"/>
<keyword evidence="2" id="KW-1185">Reference proteome</keyword>
<name>A0AAD7LB48_QUISA</name>
<accession>A0AAD7LB48</accession>
<evidence type="ECO:0000313" key="1">
    <source>
        <dbReference type="EMBL" id="KAJ7954593.1"/>
    </source>
</evidence>
<organism evidence="1 2">
    <name type="scientific">Quillaja saponaria</name>
    <name type="common">Soap bark tree</name>
    <dbReference type="NCBI Taxonomy" id="32244"/>
    <lineage>
        <taxon>Eukaryota</taxon>
        <taxon>Viridiplantae</taxon>
        <taxon>Streptophyta</taxon>
        <taxon>Embryophyta</taxon>
        <taxon>Tracheophyta</taxon>
        <taxon>Spermatophyta</taxon>
        <taxon>Magnoliopsida</taxon>
        <taxon>eudicotyledons</taxon>
        <taxon>Gunneridae</taxon>
        <taxon>Pentapetalae</taxon>
        <taxon>rosids</taxon>
        <taxon>fabids</taxon>
        <taxon>Fabales</taxon>
        <taxon>Quillajaceae</taxon>
        <taxon>Quillaja</taxon>
    </lineage>
</organism>
<dbReference type="EMBL" id="JARAOO010000010">
    <property type="protein sequence ID" value="KAJ7954593.1"/>
    <property type="molecule type" value="Genomic_DNA"/>
</dbReference>
<comment type="caution">
    <text evidence="1">The sequence shown here is derived from an EMBL/GenBank/DDBJ whole genome shotgun (WGS) entry which is preliminary data.</text>
</comment>
<dbReference type="Proteomes" id="UP001163823">
    <property type="component" value="Chromosome 10"/>
</dbReference>
<protein>
    <submittedName>
        <fullName evidence="1">Uncharacterized protein</fullName>
    </submittedName>
</protein>
<reference evidence="1" key="1">
    <citation type="journal article" date="2023" name="Science">
        <title>Elucidation of the pathway for biosynthesis of saponin adjuvants from the soapbark tree.</title>
        <authorList>
            <person name="Reed J."/>
            <person name="Orme A."/>
            <person name="El-Demerdash A."/>
            <person name="Owen C."/>
            <person name="Martin L.B.B."/>
            <person name="Misra R.C."/>
            <person name="Kikuchi S."/>
            <person name="Rejzek M."/>
            <person name="Martin A.C."/>
            <person name="Harkess A."/>
            <person name="Leebens-Mack J."/>
            <person name="Louveau T."/>
            <person name="Stephenson M.J."/>
            <person name="Osbourn A."/>
        </authorList>
    </citation>
    <scope>NUCLEOTIDE SEQUENCE</scope>
    <source>
        <strain evidence="1">S10</strain>
    </source>
</reference>
<sequence length="80" mass="9100">MVTKGLLQEDPVKMGTRIRKMKALTENRLFALPGAWPLLRSDLLPCSSAPYSSGRILLRNWKHDFLIPSMVHLVTQNPRS</sequence>
<dbReference type="KEGG" id="qsa:O6P43_026155"/>